<dbReference type="Pfam" id="PF11919">
    <property type="entry name" value="PSME4_C"/>
    <property type="match status" value="1"/>
</dbReference>
<keyword evidence="14" id="KW-1185">Reference proteome</keyword>
<keyword evidence="8" id="KW-0539">Nucleus</keyword>
<dbReference type="PANTHER" id="PTHR32170:SF3">
    <property type="entry name" value="PROTEASOME ACTIVATOR COMPLEX SUBUNIT 4"/>
    <property type="match status" value="1"/>
</dbReference>
<evidence type="ECO:0000256" key="9">
    <source>
        <dbReference type="SAM" id="MobiDB-lite"/>
    </source>
</evidence>
<evidence type="ECO:0000256" key="8">
    <source>
        <dbReference type="ARBA" id="ARBA00023242"/>
    </source>
</evidence>
<feature type="domain" description="Proteasome activator complex subunit 4-like HEAT repeat-like" evidence="12">
    <location>
        <begin position="1403"/>
        <end position="1599"/>
    </location>
</feature>
<dbReference type="GO" id="GO:0016504">
    <property type="term" value="F:peptidase activator activity"/>
    <property type="evidence" value="ECO:0007669"/>
    <property type="project" value="InterPro"/>
</dbReference>
<keyword evidence="5" id="KW-0677">Repeat</keyword>
<feature type="domain" description="Proteasome activator complex subunit 4 C-terminal" evidence="10">
    <location>
        <begin position="1898"/>
        <end position="1983"/>
    </location>
</feature>
<dbReference type="Pfam" id="PF23096">
    <property type="entry name" value="HEAT_PSME4"/>
    <property type="match status" value="1"/>
</dbReference>
<protein>
    <recommendedName>
        <fullName evidence="15">ARM repeat-containing protein</fullName>
    </recommendedName>
</protein>
<name>A0AA38JWG0_9AGAR</name>
<evidence type="ECO:0000256" key="7">
    <source>
        <dbReference type="ARBA" id="ARBA00023204"/>
    </source>
</evidence>
<gene>
    <name evidence="13" type="ORF">DFJ43DRAFT_1149377</name>
</gene>
<dbReference type="EMBL" id="JANVFO010000003">
    <property type="protein sequence ID" value="KAJ3736911.1"/>
    <property type="molecule type" value="Genomic_DNA"/>
</dbReference>
<reference evidence="13" key="2">
    <citation type="journal article" date="2023" name="Proc. Natl. Acad. Sci. U.S.A.">
        <title>A global phylogenomic analysis of the shiitake genus Lentinula.</title>
        <authorList>
            <person name="Sierra-Patev S."/>
            <person name="Min B."/>
            <person name="Naranjo-Ortiz M."/>
            <person name="Looney B."/>
            <person name="Konkel Z."/>
            <person name="Slot J.C."/>
            <person name="Sakamoto Y."/>
            <person name="Steenwyk J.L."/>
            <person name="Rokas A."/>
            <person name="Carro J."/>
            <person name="Camarero S."/>
            <person name="Ferreira P."/>
            <person name="Molpeceres G."/>
            <person name="Ruiz-Duenas F.J."/>
            <person name="Serrano A."/>
            <person name="Henrissat B."/>
            <person name="Drula E."/>
            <person name="Hughes K.W."/>
            <person name="Mata J.L."/>
            <person name="Ishikawa N.K."/>
            <person name="Vargas-Isla R."/>
            <person name="Ushijima S."/>
            <person name="Smith C.A."/>
            <person name="Donoghue J."/>
            <person name="Ahrendt S."/>
            <person name="Andreopoulos W."/>
            <person name="He G."/>
            <person name="LaButti K."/>
            <person name="Lipzen A."/>
            <person name="Ng V."/>
            <person name="Riley R."/>
            <person name="Sandor L."/>
            <person name="Barry K."/>
            <person name="Martinez A.T."/>
            <person name="Xiao Y."/>
            <person name="Gibbons J.G."/>
            <person name="Terashima K."/>
            <person name="Grigoriev I.V."/>
            <person name="Hibbett D."/>
        </authorList>
    </citation>
    <scope>NUCLEOTIDE SEQUENCE</scope>
    <source>
        <strain evidence="13">ET3784</strain>
    </source>
</reference>
<feature type="domain" description="Proteasome activator Blm10 middle HEAT repeats region" evidence="11">
    <location>
        <begin position="433"/>
        <end position="960"/>
    </location>
</feature>
<organism evidence="13 14">
    <name type="scientific">Lentinula guzmanii</name>
    <dbReference type="NCBI Taxonomy" id="2804957"/>
    <lineage>
        <taxon>Eukaryota</taxon>
        <taxon>Fungi</taxon>
        <taxon>Dikarya</taxon>
        <taxon>Basidiomycota</taxon>
        <taxon>Agaricomycotina</taxon>
        <taxon>Agaricomycetes</taxon>
        <taxon>Agaricomycetidae</taxon>
        <taxon>Agaricales</taxon>
        <taxon>Marasmiineae</taxon>
        <taxon>Omphalotaceae</taxon>
        <taxon>Lentinula</taxon>
    </lineage>
</organism>
<evidence type="ECO:0000313" key="14">
    <source>
        <dbReference type="Proteomes" id="UP001176059"/>
    </source>
</evidence>
<proteinExistence type="inferred from homology"/>
<sequence length="2065" mass="236356">MALPDISTLNLHDPGSMFSHLCPNDNEIEDDRYLQKLKSYAKSLPYSIEPYSKMMSMLDFITLRIVQCIEAKDYEVGLLQWDSMLSYWNMLKYPIRKDRRIVLAKIYFYVSIIPGMPAQIIATCADGFKMLTQSRKKLSIEDMRLPWKSIYNILSHDLFLSRRQFEYTQLSWCMGYIAENSRRFFHPAAINEMLSTFVPLINGSQLDTILSSQYYLLTFLPLSHPQTYLPMLLRIWESINSYKYDERMLHFLSKLAEMHVSPEVSDPRKIYGIPDDERSEDEDRPNWSNDNNLKEDAYWPGLYKDVGIFTEHEWNLLMCKCLASMEIPLADTGSLTTGPSADNQAGFEIGRLPKTGWRIPSLARIIVYSMAPDGLPAPPSNAPTPFFSPSPSGMNTPSIGSSSLGEYLSAPLGKGVHGRGKTYLAGSKALDSLARLIASVESFFHPTNSGAWTTDLSAFIKSVVYNFNKRWYEERQPDCETPMNRRLTRAMKRELVKSLRTVVLLAMFSEDSGTVSNIQSCLKSMCIMEPDLILHPILERAIPSLEALTETQRTIAVIKALGAVAPAIVCRNVYYPGAKYLVPILDLLIPGIDLNDPSKTLCTTAFLLEISQYIQFSDLSDLSGTRPTPTEHDPQPTEFSKSKLPSFELNGFGDLVSDMESRLSPDEEDTLLKDTTASFADWLANFIRRVIQLMENLPEEGPNGYSGGATEVQVVDSVASACSQICVHLSEPLYDLVLKMVFDYASTNVRTNAVRAIHQLVESMFLPFCARNIRLELENGASSLRTTSSSIPIPSDATLHWNLAILRGTVYNDGRAVVKYRSELLSLLQLLHVKTYSKRGFSWTGKFLSSMLLTLTHTYPYENKFVNPEEWESEEFRQTHHQHWGKLYAKEDVTISWHVPNDEEIDFAIEVFRELIEPTLVNLDHLLSDHSSERDATWRNDFCRHLSLVRYAFGGIPTLMKHHVRPEDLAYAVETSDILDEIPEMIASLEALNSGFCLTDPSDPRHQYMTNLRWRFGDFLHRASISLRQQGEENTVDAVHMLLRSIRTYMLEYGDSRDGYFVNEDQYVSTKNVSRLYAQQREWPRAVYVRRARFYHSARLRWNSIDRLRGPLENSLIDDVTQWSMWHYAKVRISSQSLLESICSSYDGVRRRALPLLYRALESDVDDDDRMKGALWTLDLSSFGKYAISEPTLATELLTKLLGCQYNEKTSIQNCVSTVFDTCLGSFIEPNNLVYDISTPVLDKILADCKTCIGFGSEDEMVVDKCRKNRVSRSQRQDEASDRTNQAVLAIAKSSTTHWRYAIVAIRCLRTLVRRDKPLTSAQMSYFLESIHDSQPTIRYYAQRAILKSTRTLKLRTFYTSPGDLYEGRNQNPLKQTVIVDDPSHALTQKFLKDYRYLVDVNEDILFCDKNPQGWIAWGNSIDLYKPPHPNKFSLLPWESASQEAVSAAHKIATSPAFWKKLNKYLSEENRETSMTQDNVSCIKSIFQMLEDEPLAAVKPILEALLKDKDLDKQRAAAEISAGIIGGSKHWSLIKQKKLWEWFKPYFKVIFKQNLKSDTVGIWSSFLEYIFYKTDPRRVQPLVDYLFDLFENADLNTELSFDAIKILSLFRSCYEELGWKSSAWLDDAVDRYWRELHSDHDDVRSYIAELLAFADKIKWQPRPSLPTVEVFTKECRALPVDYDIIGMRGSYNQGRVSELVQNFKIWREERVSGVRAFQSKYDRVAILVCRWIFQAVHDTNAICVFDYILPLMPELFRFTEVNDNSDLVNRANILLVRMCGVSPPRPLINPLLDAIFDAIQSSPSWRVRLKALPLVQVFYFRQMPLISDVKVVQMLEVLGKCLDDEVVEVREMAATTLSGVLRLSPRSSVLTLKNRFVRLAKNSHIPSKQDPTYNKCIRQRHAAILGICALVDSYPYTVEKWMPELLTNVLAEHTYDPIPISTTVRKCARNFKKTHQDTWHEDSKKFDDQQLAALSTLLTGSSYSLHKMSMYPNHDLRNDPSLLNKTISSVIVVVVGTPTADSKNFSIFTSLSSLETIKPLVILTTAIRLRTSTKHMFHYKINQYE</sequence>
<dbReference type="InterPro" id="IPR011989">
    <property type="entry name" value="ARM-like"/>
</dbReference>
<evidence type="ECO:0000259" key="11">
    <source>
        <dbReference type="Pfam" id="PF16507"/>
    </source>
</evidence>
<dbReference type="Gene3D" id="1.25.10.10">
    <property type="entry name" value="Leucine-rich Repeat Variant"/>
    <property type="match status" value="1"/>
</dbReference>
<dbReference type="PANTHER" id="PTHR32170">
    <property type="entry name" value="PROTEASOME ACTIVATOR COMPLEX SUBUNIT 4"/>
    <property type="match status" value="1"/>
</dbReference>
<comment type="caution">
    <text evidence="13">The sequence shown here is derived from an EMBL/GenBank/DDBJ whole genome shotgun (WGS) entry which is preliminary data.</text>
</comment>
<dbReference type="SUPFAM" id="SSF48371">
    <property type="entry name" value="ARM repeat"/>
    <property type="match status" value="2"/>
</dbReference>
<evidence type="ECO:0000259" key="10">
    <source>
        <dbReference type="Pfam" id="PF11919"/>
    </source>
</evidence>
<evidence type="ECO:0000259" key="12">
    <source>
        <dbReference type="Pfam" id="PF23096"/>
    </source>
</evidence>
<dbReference type="InterPro" id="IPR032430">
    <property type="entry name" value="Blm10_mid"/>
</dbReference>
<keyword evidence="7" id="KW-0234">DNA repair</keyword>
<evidence type="ECO:0000256" key="1">
    <source>
        <dbReference type="ARBA" id="ARBA00004324"/>
    </source>
</evidence>
<comment type="subcellular location">
    <subcellularLocation>
        <location evidence="2">Cytoplasm</location>
    </subcellularLocation>
    <subcellularLocation>
        <location evidence="1">Nucleus speckle</location>
    </subcellularLocation>
</comment>
<dbReference type="GO" id="GO:0005829">
    <property type="term" value="C:cytosol"/>
    <property type="evidence" value="ECO:0007669"/>
    <property type="project" value="TreeGrafter"/>
</dbReference>
<dbReference type="InterPro" id="IPR021843">
    <property type="entry name" value="PSME4_C"/>
</dbReference>
<reference evidence="13" key="1">
    <citation type="submission" date="2022-08" db="EMBL/GenBank/DDBJ databases">
        <authorList>
            <consortium name="DOE Joint Genome Institute"/>
            <person name="Min B."/>
            <person name="Sierra-Patev S."/>
            <person name="Naranjo-Ortiz M."/>
            <person name="Looney B."/>
            <person name="Konkel Z."/>
            <person name="Slot J.C."/>
            <person name="Sakamoto Y."/>
            <person name="Steenwyk J.L."/>
            <person name="Rokas A."/>
            <person name="Carro J."/>
            <person name="Camarero S."/>
            <person name="Ferreira P."/>
            <person name="Molpeceres G."/>
            <person name="Ruiz-duenas F.J."/>
            <person name="Serrano A."/>
            <person name="Henrissat B."/>
            <person name="Drula E."/>
            <person name="Hughes K.W."/>
            <person name="Mata J.L."/>
            <person name="Ishikawa N.K."/>
            <person name="Vargas-Isla R."/>
            <person name="Ushijima S."/>
            <person name="Smith C.A."/>
            <person name="Ahrendt S."/>
            <person name="Andreopoulos W."/>
            <person name="He G."/>
            <person name="LaButti K."/>
            <person name="Lipzen A."/>
            <person name="Ng V."/>
            <person name="Riley R."/>
            <person name="Sandor L."/>
            <person name="Barry K."/>
            <person name="Martinez A.T."/>
            <person name="Xiao Y."/>
            <person name="Gibbons J.G."/>
            <person name="Terashima K."/>
            <person name="Hibbett D.S."/>
            <person name="Grigoriev I.V."/>
        </authorList>
    </citation>
    <scope>NUCLEOTIDE SEQUENCE</scope>
    <source>
        <strain evidence="13">ET3784</strain>
    </source>
</reference>
<evidence type="ECO:0000256" key="3">
    <source>
        <dbReference type="ARBA" id="ARBA00005739"/>
    </source>
</evidence>
<dbReference type="GO" id="GO:0070628">
    <property type="term" value="F:proteasome binding"/>
    <property type="evidence" value="ECO:0007669"/>
    <property type="project" value="InterPro"/>
</dbReference>
<dbReference type="GO" id="GO:0016607">
    <property type="term" value="C:nuclear speck"/>
    <property type="evidence" value="ECO:0007669"/>
    <property type="project" value="UniProtKB-SubCell"/>
</dbReference>
<evidence type="ECO:0008006" key="15">
    <source>
        <dbReference type="Google" id="ProtNLM"/>
    </source>
</evidence>
<dbReference type="Proteomes" id="UP001176059">
    <property type="component" value="Unassembled WGS sequence"/>
</dbReference>
<dbReference type="InterPro" id="IPR016024">
    <property type="entry name" value="ARM-type_fold"/>
</dbReference>
<evidence type="ECO:0000256" key="2">
    <source>
        <dbReference type="ARBA" id="ARBA00004496"/>
    </source>
</evidence>
<dbReference type="InterPro" id="IPR035309">
    <property type="entry name" value="PSME4"/>
</dbReference>
<dbReference type="GO" id="GO:0010499">
    <property type="term" value="P:proteasomal ubiquitin-independent protein catabolic process"/>
    <property type="evidence" value="ECO:0007669"/>
    <property type="project" value="TreeGrafter"/>
</dbReference>
<comment type="similarity">
    <text evidence="3">Belongs to the BLM10 family.</text>
</comment>
<dbReference type="GO" id="GO:0006281">
    <property type="term" value="P:DNA repair"/>
    <property type="evidence" value="ECO:0007669"/>
    <property type="project" value="UniProtKB-KW"/>
</dbReference>
<accession>A0AA38JWG0</accession>
<evidence type="ECO:0000313" key="13">
    <source>
        <dbReference type="EMBL" id="KAJ3736911.1"/>
    </source>
</evidence>
<dbReference type="InterPro" id="IPR055455">
    <property type="entry name" value="HEAT_PSME4"/>
</dbReference>
<evidence type="ECO:0000256" key="6">
    <source>
        <dbReference type="ARBA" id="ARBA00022763"/>
    </source>
</evidence>
<feature type="region of interest" description="Disordered" evidence="9">
    <location>
        <begin position="267"/>
        <end position="290"/>
    </location>
</feature>
<keyword evidence="6" id="KW-0227">DNA damage</keyword>
<dbReference type="Pfam" id="PF16507">
    <property type="entry name" value="HEAT_PSME4_mid"/>
    <property type="match status" value="1"/>
</dbReference>
<keyword evidence="4" id="KW-0963">Cytoplasm</keyword>
<evidence type="ECO:0000256" key="5">
    <source>
        <dbReference type="ARBA" id="ARBA00022737"/>
    </source>
</evidence>
<evidence type="ECO:0000256" key="4">
    <source>
        <dbReference type="ARBA" id="ARBA00022490"/>
    </source>
</evidence>